<dbReference type="CDD" id="cd06171">
    <property type="entry name" value="Sigma70_r4"/>
    <property type="match status" value="1"/>
</dbReference>
<organism evidence="7 8">
    <name type="scientific">Arenibacter palladensis</name>
    <dbReference type="NCBI Taxonomy" id="237373"/>
    <lineage>
        <taxon>Bacteria</taxon>
        <taxon>Pseudomonadati</taxon>
        <taxon>Bacteroidota</taxon>
        <taxon>Flavobacteriia</taxon>
        <taxon>Flavobacteriales</taxon>
        <taxon>Flavobacteriaceae</taxon>
        <taxon>Arenibacter</taxon>
    </lineage>
</organism>
<evidence type="ECO:0000259" key="6">
    <source>
        <dbReference type="Pfam" id="PF08281"/>
    </source>
</evidence>
<dbReference type="Proteomes" id="UP000184406">
    <property type="component" value="Unassembled WGS sequence"/>
</dbReference>
<dbReference type="InterPro" id="IPR013324">
    <property type="entry name" value="RNA_pol_sigma_r3/r4-like"/>
</dbReference>
<dbReference type="SUPFAM" id="SSF88659">
    <property type="entry name" value="Sigma3 and sigma4 domains of RNA polymerase sigma factors"/>
    <property type="match status" value="1"/>
</dbReference>
<protein>
    <submittedName>
        <fullName evidence="7">RNA polymerase sigma-70 factor, ECF subfamily</fullName>
    </submittedName>
</protein>
<keyword evidence="3" id="KW-0731">Sigma factor</keyword>
<dbReference type="GO" id="GO:0003677">
    <property type="term" value="F:DNA binding"/>
    <property type="evidence" value="ECO:0007669"/>
    <property type="project" value="InterPro"/>
</dbReference>
<evidence type="ECO:0000256" key="2">
    <source>
        <dbReference type="ARBA" id="ARBA00023015"/>
    </source>
</evidence>
<dbReference type="GO" id="GO:0006352">
    <property type="term" value="P:DNA-templated transcription initiation"/>
    <property type="evidence" value="ECO:0007669"/>
    <property type="project" value="InterPro"/>
</dbReference>
<dbReference type="InterPro" id="IPR014284">
    <property type="entry name" value="RNA_pol_sigma-70_dom"/>
</dbReference>
<dbReference type="SUPFAM" id="SSF88946">
    <property type="entry name" value="Sigma2 domain of RNA polymerase sigma factors"/>
    <property type="match status" value="1"/>
</dbReference>
<dbReference type="AlphaFoldDB" id="A0A1M5E642"/>
<keyword evidence="2" id="KW-0805">Transcription regulation</keyword>
<comment type="similarity">
    <text evidence="1">Belongs to the sigma-70 factor family. ECF subfamily.</text>
</comment>
<reference evidence="8" key="1">
    <citation type="submission" date="2016-11" db="EMBL/GenBank/DDBJ databases">
        <authorList>
            <person name="Varghese N."/>
            <person name="Submissions S."/>
        </authorList>
    </citation>
    <scope>NUCLEOTIDE SEQUENCE [LARGE SCALE GENOMIC DNA]</scope>
    <source>
        <strain evidence="8">DSM 17539</strain>
    </source>
</reference>
<feature type="domain" description="RNA polymerase sigma-70 region 2" evidence="5">
    <location>
        <begin position="25"/>
        <end position="83"/>
    </location>
</feature>
<dbReference type="InterPro" id="IPR013249">
    <property type="entry name" value="RNA_pol_sigma70_r4_t2"/>
</dbReference>
<gene>
    <name evidence="7" type="ORF">SAMN03080594_1072</name>
</gene>
<keyword evidence="8" id="KW-1185">Reference proteome</keyword>
<dbReference type="PANTHER" id="PTHR43133:SF46">
    <property type="entry name" value="RNA POLYMERASE SIGMA-70 FACTOR ECF SUBFAMILY"/>
    <property type="match status" value="1"/>
</dbReference>
<proteinExistence type="inferred from homology"/>
<dbReference type="Gene3D" id="1.10.1740.10">
    <property type="match status" value="1"/>
</dbReference>
<dbReference type="InterPro" id="IPR007627">
    <property type="entry name" value="RNA_pol_sigma70_r2"/>
</dbReference>
<dbReference type="Pfam" id="PF08281">
    <property type="entry name" value="Sigma70_r4_2"/>
    <property type="match status" value="1"/>
</dbReference>
<sequence>MDSKEILAEIQRKNHFVFRRLFDGLYHELVVYANGYLFDKDSSEDVVQEVFACLWEKSNKIDIETNLRSYLYAMVRNRCFNILKAIKITHVSKITEVETNIDIGYSPDWFPEDEKQLLYEQVLKVIDNFPLKMRNIAKLRFVDNYRFNEIADELDVSVNTVKTQLRRAKLKLGKLVIYIAVLFSIVQ</sequence>
<dbReference type="GO" id="GO:0016987">
    <property type="term" value="F:sigma factor activity"/>
    <property type="evidence" value="ECO:0007669"/>
    <property type="project" value="UniProtKB-KW"/>
</dbReference>
<dbReference type="RefSeq" id="WP_072863767.1">
    <property type="nucleotide sequence ID" value="NZ_FQUX01000007.1"/>
</dbReference>
<dbReference type="NCBIfam" id="TIGR02937">
    <property type="entry name" value="sigma70-ECF"/>
    <property type="match status" value="1"/>
</dbReference>
<dbReference type="Pfam" id="PF04542">
    <property type="entry name" value="Sigma70_r2"/>
    <property type="match status" value="1"/>
</dbReference>
<dbReference type="PANTHER" id="PTHR43133">
    <property type="entry name" value="RNA POLYMERASE ECF-TYPE SIGMA FACTO"/>
    <property type="match status" value="1"/>
</dbReference>
<dbReference type="EMBL" id="FQUX01000007">
    <property type="protein sequence ID" value="SHF74614.1"/>
    <property type="molecule type" value="Genomic_DNA"/>
</dbReference>
<evidence type="ECO:0000313" key="7">
    <source>
        <dbReference type="EMBL" id="SHF74614.1"/>
    </source>
</evidence>
<dbReference type="Gene3D" id="1.10.10.10">
    <property type="entry name" value="Winged helix-like DNA-binding domain superfamily/Winged helix DNA-binding domain"/>
    <property type="match status" value="1"/>
</dbReference>
<accession>A0A1M5E642</accession>
<dbReference type="InterPro" id="IPR036388">
    <property type="entry name" value="WH-like_DNA-bd_sf"/>
</dbReference>
<feature type="domain" description="RNA polymerase sigma factor 70 region 4 type 2" evidence="6">
    <location>
        <begin position="121"/>
        <end position="172"/>
    </location>
</feature>
<evidence type="ECO:0000256" key="1">
    <source>
        <dbReference type="ARBA" id="ARBA00010641"/>
    </source>
</evidence>
<evidence type="ECO:0000256" key="4">
    <source>
        <dbReference type="ARBA" id="ARBA00023163"/>
    </source>
</evidence>
<evidence type="ECO:0000313" key="8">
    <source>
        <dbReference type="Proteomes" id="UP000184406"/>
    </source>
</evidence>
<dbReference type="InterPro" id="IPR013325">
    <property type="entry name" value="RNA_pol_sigma_r2"/>
</dbReference>
<dbReference type="InterPro" id="IPR039425">
    <property type="entry name" value="RNA_pol_sigma-70-like"/>
</dbReference>
<evidence type="ECO:0000259" key="5">
    <source>
        <dbReference type="Pfam" id="PF04542"/>
    </source>
</evidence>
<evidence type="ECO:0000256" key="3">
    <source>
        <dbReference type="ARBA" id="ARBA00023082"/>
    </source>
</evidence>
<keyword evidence="4" id="KW-0804">Transcription</keyword>
<name>A0A1M5E642_9FLAO</name>